<evidence type="ECO:0000256" key="2">
    <source>
        <dbReference type="ARBA" id="ARBA00006490"/>
    </source>
</evidence>
<reference evidence="10" key="1">
    <citation type="submission" date="2022-06" db="EMBL/GenBank/DDBJ databases">
        <title>Aeoliella straminimaris, a novel planctomycete from sediments.</title>
        <authorList>
            <person name="Vitorino I.R."/>
            <person name="Lage O.M."/>
        </authorList>
    </citation>
    <scope>NUCLEOTIDE SEQUENCE</scope>
    <source>
        <strain evidence="10">ICT_H6.2</strain>
    </source>
</reference>
<evidence type="ECO:0000256" key="5">
    <source>
        <dbReference type="ARBA" id="ARBA00022898"/>
    </source>
</evidence>
<evidence type="ECO:0000256" key="3">
    <source>
        <dbReference type="ARBA" id="ARBA00022679"/>
    </source>
</evidence>
<keyword evidence="6" id="KW-0408">Iron</keyword>
<keyword evidence="11" id="KW-1185">Reference proteome</keyword>
<dbReference type="PANTHER" id="PTHR11601:SF34">
    <property type="entry name" value="CYSTEINE DESULFURASE"/>
    <property type="match status" value="1"/>
</dbReference>
<name>A0A9X2F6F6_9BACT</name>
<keyword evidence="4" id="KW-0479">Metal-binding</keyword>
<dbReference type="RefSeq" id="WP_252851241.1">
    <property type="nucleotide sequence ID" value="NZ_JAMXLR010000020.1"/>
</dbReference>
<evidence type="ECO:0000256" key="7">
    <source>
        <dbReference type="ARBA" id="ARBA00023014"/>
    </source>
</evidence>
<comment type="cofactor">
    <cofactor evidence="1">
        <name>pyridoxal 5'-phosphate</name>
        <dbReference type="ChEBI" id="CHEBI:597326"/>
    </cofactor>
</comment>
<comment type="similarity">
    <text evidence="2">Belongs to the class-V pyridoxal-phosphate-dependent aminotransferase family. NifS/IscS subfamily.</text>
</comment>
<proteinExistence type="inferred from homology"/>
<keyword evidence="3" id="KW-0808">Transferase</keyword>
<dbReference type="AlphaFoldDB" id="A0A9X2F6F6"/>
<dbReference type="InterPro" id="IPR016454">
    <property type="entry name" value="Cysteine_dSase"/>
</dbReference>
<comment type="caution">
    <text evidence="10">The sequence shown here is derived from an EMBL/GenBank/DDBJ whole genome shotgun (WGS) entry which is preliminary data.</text>
</comment>
<dbReference type="InterPro" id="IPR015424">
    <property type="entry name" value="PyrdxlP-dep_Trfase"/>
</dbReference>
<dbReference type="GO" id="GO:0046872">
    <property type="term" value="F:metal ion binding"/>
    <property type="evidence" value="ECO:0007669"/>
    <property type="project" value="UniProtKB-KW"/>
</dbReference>
<dbReference type="Gene3D" id="3.90.1150.10">
    <property type="entry name" value="Aspartate Aminotransferase, domain 1"/>
    <property type="match status" value="1"/>
</dbReference>
<evidence type="ECO:0000256" key="1">
    <source>
        <dbReference type="ARBA" id="ARBA00001933"/>
    </source>
</evidence>
<dbReference type="Pfam" id="PF00266">
    <property type="entry name" value="Aminotran_5"/>
    <property type="match status" value="1"/>
</dbReference>
<protein>
    <submittedName>
        <fullName evidence="10">Cysteine desulfurase</fullName>
    </submittedName>
</protein>
<organism evidence="10 11">
    <name type="scientific">Aeoliella straminimaris</name>
    <dbReference type="NCBI Taxonomy" id="2954799"/>
    <lineage>
        <taxon>Bacteria</taxon>
        <taxon>Pseudomonadati</taxon>
        <taxon>Planctomycetota</taxon>
        <taxon>Planctomycetia</taxon>
        <taxon>Pirellulales</taxon>
        <taxon>Lacipirellulaceae</taxon>
        <taxon>Aeoliella</taxon>
    </lineage>
</organism>
<dbReference type="InterPro" id="IPR015422">
    <property type="entry name" value="PyrdxlP-dep_Trfase_small"/>
</dbReference>
<dbReference type="PIRSF" id="PIRSF005572">
    <property type="entry name" value="NifS"/>
    <property type="match status" value="1"/>
</dbReference>
<accession>A0A9X2F6F6</accession>
<dbReference type="Gene3D" id="3.40.640.10">
    <property type="entry name" value="Type I PLP-dependent aspartate aminotransferase-like (Major domain)"/>
    <property type="match status" value="1"/>
</dbReference>
<evidence type="ECO:0000259" key="9">
    <source>
        <dbReference type="Pfam" id="PF00266"/>
    </source>
</evidence>
<dbReference type="GO" id="GO:0031071">
    <property type="term" value="F:cysteine desulfurase activity"/>
    <property type="evidence" value="ECO:0007669"/>
    <property type="project" value="UniProtKB-EC"/>
</dbReference>
<dbReference type="InterPro" id="IPR015421">
    <property type="entry name" value="PyrdxlP-dep_Trfase_major"/>
</dbReference>
<dbReference type="Gene3D" id="1.10.260.50">
    <property type="match status" value="1"/>
</dbReference>
<evidence type="ECO:0000256" key="4">
    <source>
        <dbReference type="ARBA" id="ARBA00022723"/>
    </source>
</evidence>
<evidence type="ECO:0000256" key="8">
    <source>
        <dbReference type="ARBA" id="ARBA00050776"/>
    </source>
</evidence>
<evidence type="ECO:0000313" key="11">
    <source>
        <dbReference type="Proteomes" id="UP001155241"/>
    </source>
</evidence>
<dbReference type="SUPFAM" id="SSF53383">
    <property type="entry name" value="PLP-dependent transferases"/>
    <property type="match status" value="1"/>
</dbReference>
<keyword evidence="5" id="KW-0663">Pyridoxal phosphate</keyword>
<dbReference type="GO" id="GO:0051536">
    <property type="term" value="F:iron-sulfur cluster binding"/>
    <property type="evidence" value="ECO:0007669"/>
    <property type="project" value="UniProtKB-KW"/>
</dbReference>
<feature type="domain" description="Aminotransferase class V" evidence="9">
    <location>
        <begin position="5"/>
        <end position="372"/>
    </location>
</feature>
<dbReference type="InterPro" id="IPR000192">
    <property type="entry name" value="Aminotrans_V_dom"/>
</dbReference>
<keyword evidence="7" id="KW-0411">Iron-sulfur</keyword>
<dbReference type="EMBL" id="JAMXLR010000020">
    <property type="protein sequence ID" value="MCO6043142.1"/>
    <property type="molecule type" value="Genomic_DNA"/>
</dbReference>
<comment type="catalytic activity">
    <reaction evidence="8">
        <text>(sulfur carrier)-H + L-cysteine = (sulfur carrier)-SH + L-alanine</text>
        <dbReference type="Rhea" id="RHEA:43892"/>
        <dbReference type="Rhea" id="RHEA-COMP:14737"/>
        <dbReference type="Rhea" id="RHEA-COMP:14739"/>
        <dbReference type="ChEBI" id="CHEBI:29917"/>
        <dbReference type="ChEBI" id="CHEBI:35235"/>
        <dbReference type="ChEBI" id="CHEBI:57972"/>
        <dbReference type="ChEBI" id="CHEBI:64428"/>
        <dbReference type="EC" id="2.8.1.7"/>
    </reaction>
</comment>
<dbReference type="Proteomes" id="UP001155241">
    <property type="component" value="Unassembled WGS sequence"/>
</dbReference>
<evidence type="ECO:0000256" key="6">
    <source>
        <dbReference type="ARBA" id="ARBA00023004"/>
    </source>
</evidence>
<sequence>MESPIYLDNNATTPLAAEVVDAMAEAMRAGYANPASQHEAGRRARRVVEAARERIVELLGGQTGGRQPDRLIFTSGGTEANNLAMFGLARMAEDRYDGPHHLIASPVEHPSVARAADALACENWQVDHLEVDAQGVVELASLENLITDRTRLVTTMWGNNETGVLQPVAPLASLAASRGAMLHTDAVQAVGKIDVHFGNSQASSLAFTAHKFHGPLGIGGLLVRGDTQLAPQLFGGFQQAGLRPGTESVVLVAGLRTALELWHTERSARLQHLTSLRDRFEQQICAELPCAQVVAAGAERLPHTSNIAFRGVDRQALFLALDMAEVACSTGSACASGSSEPSGVLLAMGCSDEVVRGSLRFSFGAQTTPPEVAEAARRISKACKHLERQKHR</sequence>
<evidence type="ECO:0000313" key="10">
    <source>
        <dbReference type="EMBL" id="MCO6043142.1"/>
    </source>
</evidence>
<gene>
    <name evidence="10" type="ORF">NG895_04425</name>
</gene>
<dbReference type="PANTHER" id="PTHR11601">
    <property type="entry name" value="CYSTEINE DESULFURYLASE FAMILY MEMBER"/>
    <property type="match status" value="1"/>
</dbReference>